<sequence length="211" mass="23367">MYQQLIDAMGVLLEGAPAVFVPDAARISGGRADAFVRIDAAEHERRCQVRLEAVTPLWKLDLMLNLPFGEPVAVQSLNSDELWTLERMPKGTVQRGEGTVTRVCRPVAEVAAVVARGVSLPKLLAQVAPFKRVAQRMLVLDAVPGDFDEIGWQAKFHGVGVWALTGSEAVELIAADPFKFRYYTGARWRVSEYAYRAWLDAQRVLSRNADS</sequence>
<dbReference type="Proteomes" id="UP000045782">
    <property type="component" value="Unassembled WGS sequence"/>
</dbReference>
<organism evidence="1 2">
    <name type="scientific">Mycobacteroides abscessus</name>
    <dbReference type="NCBI Taxonomy" id="36809"/>
    <lineage>
        <taxon>Bacteria</taxon>
        <taxon>Bacillati</taxon>
        <taxon>Actinomycetota</taxon>
        <taxon>Actinomycetes</taxon>
        <taxon>Mycobacteriales</taxon>
        <taxon>Mycobacteriaceae</taxon>
        <taxon>Mycobacteroides</taxon>
    </lineage>
</organism>
<reference evidence="1 2" key="1">
    <citation type="submission" date="2015-03" db="EMBL/GenBank/DDBJ databases">
        <authorList>
            <person name="Murphy D."/>
        </authorList>
    </citation>
    <scope>NUCLEOTIDE SEQUENCE [LARGE SCALE GENOMIC DNA]</scope>
    <source>
        <strain evidence="1 2">PAP088</strain>
    </source>
</reference>
<proteinExistence type="predicted"/>
<name>A0A0U0ZRM9_9MYCO</name>
<evidence type="ECO:0000313" key="2">
    <source>
        <dbReference type="Proteomes" id="UP000045782"/>
    </source>
</evidence>
<accession>A0A0U0ZRM9</accession>
<evidence type="ECO:0000313" key="1">
    <source>
        <dbReference type="EMBL" id="CPV66816.1"/>
    </source>
</evidence>
<gene>
    <name evidence="1" type="ORF">ERS075579_04084</name>
</gene>
<protein>
    <submittedName>
        <fullName evidence="1">Uncharacterized protein</fullName>
    </submittedName>
</protein>
<dbReference type="EMBL" id="CSWP01000009">
    <property type="protein sequence ID" value="CPV66816.1"/>
    <property type="molecule type" value="Genomic_DNA"/>
</dbReference>
<dbReference type="AlphaFoldDB" id="A0A0U0ZRM9"/>